<accession>A0A918SE56</accession>
<dbReference type="RefSeq" id="WP_189604101.1">
    <property type="nucleotide sequence ID" value="NZ_BMXB01000004.1"/>
</dbReference>
<evidence type="ECO:0008006" key="3">
    <source>
        <dbReference type="Google" id="ProtNLM"/>
    </source>
</evidence>
<dbReference type="Proteomes" id="UP000610456">
    <property type="component" value="Unassembled WGS sequence"/>
</dbReference>
<gene>
    <name evidence="1" type="ORF">GCM10007103_14920</name>
</gene>
<sequence>MKKSVALLCILFTALIGCEDQKNAEQPALEEVHQQHNSERPDPMAWESKIQLDKGQQWKANKATTEGVQNMLLLLKETSTASLENYQKLGDDLAEELNTLISECNMKGPSHDNLHIYLKPLIVHIAQLKEVNSQTEGEKISSEIEAHLQAYRIYFI</sequence>
<protein>
    <recommendedName>
        <fullName evidence="3">Lipoprotein</fullName>
    </recommendedName>
</protein>
<proteinExistence type="predicted"/>
<dbReference type="PROSITE" id="PS51257">
    <property type="entry name" value="PROKAR_LIPOPROTEIN"/>
    <property type="match status" value="1"/>
</dbReference>
<dbReference type="AlphaFoldDB" id="A0A918SE56"/>
<dbReference type="EMBL" id="BMXB01000004">
    <property type="protein sequence ID" value="GHA34499.1"/>
    <property type="molecule type" value="Genomic_DNA"/>
</dbReference>
<reference evidence="1" key="1">
    <citation type="journal article" date="2014" name="Int. J. Syst. Evol. Microbiol.">
        <title>Complete genome sequence of Corynebacterium casei LMG S-19264T (=DSM 44701T), isolated from a smear-ripened cheese.</title>
        <authorList>
            <consortium name="US DOE Joint Genome Institute (JGI-PGF)"/>
            <person name="Walter F."/>
            <person name="Albersmeier A."/>
            <person name="Kalinowski J."/>
            <person name="Ruckert C."/>
        </authorList>
    </citation>
    <scope>NUCLEOTIDE SEQUENCE</scope>
    <source>
        <strain evidence="1">KCTC 12719</strain>
    </source>
</reference>
<reference evidence="1" key="2">
    <citation type="submission" date="2020-09" db="EMBL/GenBank/DDBJ databases">
        <authorList>
            <person name="Sun Q."/>
            <person name="Kim S."/>
        </authorList>
    </citation>
    <scope>NUCLEOTIDE SEQUENCE</scope>
    <source>
        <strain evidence="1">KCTC 12719</strain>
    </source>
</reference>
<organism evidence="1 2">
    <name type="scientific">Salinimicrobium marinum</name>
    <dbReference type="NCBI Taxonomy" id="680283"/>
    <lineage>
        <taxon>Bacteria</taxon>
        <taxon>Pseudomonadati</taxon>
        <taxon>Bacteroidota</taxon>
        <taxon>Flavobacteriia</taxon>
        <taxon>Flavobacteriales</taxon>
        <taxon>Flavobacteriaceae</taxon>
        <taxon>Salinimicrobium</taxon>
    </lineage>
</organism>
<keyword evidence="2" id="KW-1185">Reference proteome</keyword>
<evidence type="ECO:0000313" key="1">
    <source>
        <dbReference type="EMBL" id="GHA34499.1"/>
    </source>
</evidence>
<name>A0A918SE56_9FLAO</name>
<comment type="caution">
    <text evidence="1">The sequence shown here is derived from an EMBL/GenBank/DDBJ whole genome shotgun (WGS) entry which is preliminary data.</text>
</comment>
<evidence type="ECO:0000313" key="2">
    <source>
        <dbReference type="Proteomes" id="UP000610456"/>
    </source>
</evidence>